<keyword evidence="3" id="KW-0805">Transcription regulation</keyword>
<dbReference type="Gene3D" id="1.10.8.60">
    <property type="match status" value="1"/>
</dbReference>
<dbReference type="InterPro" id="IPR000014">
    <property type="entry name" value="PAS"/>
</dbReference>
<dbReference type="PROSITE" id="PS00676">
    <property type="entry name" value="SIGMA54_INTERACT_2"/>
    <property type="match status" value="1"/>
</dbReference>
<dbReference type="FunFam" id="3.40.50.300:FF:000006">
    <property type="entry name" value="DNA-binding transcriptional regulator NtrC"/>
    <property type="match status" value="1"/>
</dbReference>
<accession>A0A5K7YQR4</accession>
<reference evidence="7 8" key="1">
    <citation type="submission" date="2019-11" db="EMBL/GenBank/DDBJ databases">
        <title>Comparative genomics of hydrocarbon-degrading Desulfosarcina strains.</title>
        <authorList>
            <person name="Watanabe M."/>
            <person name="Kojima H."/>
            <person name="Fukui M."/>
        </authorList>
    </citation>
    <scope>NUCLEOTIDE SEQUENCE [LARGE SCALE GENOMIC DNA]</scope>
    <source>
        <strain evidence="7 8">PL12</strain>
    </source>
</reference>
<keyword evidence="8" id="KW-1185">Reference proteome</keyword>
<dbReference type="InterPro" id="IPR035965">
    <property type="entry name" value="PAS-like_dom_sf"/>
</dbReference>
<sequence length="507" mass="55555">MDSSQIKRLFPDVDPASVSLVDVLADFHEGIMITDAEGVVLYMNAAQARIDDLEIDAAVGKKVTDLYRVDEGFSPTMACLKAGAAVKNLACYYRTHLGRVVNSIHNIYPITSGKRVVGTICYITDYRNIENTFDTVMQSTPPRSVPTYGIAQPVDAAKPKKNGTRYTFRDIVGRSPDLLTAVKAAKLSAESPSPILIYGETGTGKELFAQAVHNRSPRKTHPYMAINCAAIPENLLEGILFGTSAGAFTGAIDKPGLFEKAAGGTLLLDEINSMPLTLQAKLLRFLQERKIRRIGAMGEIDVDLKIISSINVPPHRAIESGGLRSDLFYRLAVVFIQIPPLRQRMGDLNRLVLHFLARKNRKLGKQVSGIDMKVMEAFEQYAWPGNVRELEHVIEGAMNLAGAAKVIELSHLSVPLDKKGGGHALPQQAPGGSRGRIRLRLPAAREGETPGGKTLAEMKTDQEMVSIVSALQETRGNAARAARKLGISPQLMNYKLKRFNIDRKDYR</sequence>
<gene>
    <name evidence="7" type="ORF">DSCA_45950</name>
</gene>
<dbReference type="RefSeq" id="WP_155318599.1">
    <property type="nucleotide sequence ID" value="NZ_AP021874.1"/>
</dbReference>
<dbReference type="PROSITE" id="PS50045">
    <property type="entry name" value="SIGMA54_INTERACT_4"/>
    <property type="match status" value="1"/>
</dbReference>
<dbReference type="Pfam" id="PF02954">
    <property type="entry name" value="HTH_8"/>
    <property type="match status" value="1"/>
</dbReference>
<evidence type="ECO:0000256" key="4">
    <source>
        <dbReference type="ARBA" id="ARBA00023125"/>
    </source>
</evidence>
<dbReference type="PANTHER" id="PTHR32071:SF74">
    <property type="entry name" value="TRANSCRIPTIONAL ACTIVATOR ROCR"/>
    <property type="match status" value="1"/>
</dbReference>
<evidence type="ECO:0000256" key="2">
    <source>
        <dbReference type="ARBA" id="ARBA00022840"/>
    </source>
</evidence>
<evidence type="ECO:0000256" key="3">
    <source>
        <dbReference type="ARBA" id="ARBA00023015"/>
    </source>
</evidence>
<dbReference type="InterPro" id="IPR025943">
    <property type="entry name" value="Sigma_54_int_dom_ATP-bd_2"/>
</dbReference>
<dbReference type="InterPro" id="IPR009057">
    <property type="entry name" value="Homeodomain-like_sf"/>
</dbReference>
<evidence type="ECO:0000259" key="6">
    <source>
        <dbReference type="PROSITE" id="PS50045"/>
    </source>
</evidence>
<dbReference type="Gene3D" id="3.30.450.20">
    <property type="entry name" value="PAS domain"/>
    <property type="match status" value="1"/>
</dbReference>
<dbReference type="EMBL" id="AP021874">
    <property type="protein sequence ID" value="BBO70665.1"/>
    <property type="molecule type" value="Genomic_DNA"/>
</dbReference>
<dbReference type="GO" id="GO:0005524">
    <property type="term" value="F:ATP binding"/>
    <property type="evidence" value="ECO:0007669"/>
    <property type="project" value="UniProtKB-KW"/>
</dbReference>
<name>A0A5K7YQR4_9BACT</name>
<dbReference type="Pfam" id="PF00158">
    <property type="entry name" value="Sigma54_activat"/>
    <property type="match status" value="1"/>
</dbReference>
<feature type="domain" description="Sigma-54 factor interaction" evidence="6">
    <location>
        <begin position="171"/>
        <end position="399"/>
    </location>
</feature>
<dbReference type="CDD" id="cd00130">
    <property type="entry name" value="PAS"/>
    <property type="match status" value="1"/>
</dbReference>
<dbReference type="InterPro" id="IPR002078">
    <property type="entry name" value="Sigma_54_int"/>
</dbReference>
<evidence type="ECO:0000256" key="1">
    <source>
        <dbReference type="ARBA" id="ARBA00022741"/>
    </source>
</evidence>
<dbReference type="CDD" id="cd00009">
    <property type="entry name" value="AAA"/>
    <property type="match status" value="1"/>
</dbReference>
<organism evidence="7 8">
    <name type="scientific">Desulfosarcina alkanivorans</name>
    <dbReference type="NCBI Taxonomy" id="571177"/>
    <lineage>
        <taxon>Bacteria</taxon>
        <taxon>Pseudomonadati</taxon>
        <taxon>Thermodesulfobacteriota</taxon>
        <taxon>Desulfobacteria</taxon>
        <taxon>Desulfobacterales</taxon>
        <taxon>Desulfosarcinaceae</taxon>
        <taxon>Desulfosarcina</taxon>
    </lineage>
</organism>
<dbReference type="SUPFAM" id="SSF46689">
    <property type="entry name" value="Homeodomain-like"/>
    <property type="match status" value="1"/>
</dbReference>
<evidence type="ECO:0000313" key="8">
    <source>
        <dbReference type="Proteomes" id="UP000427906"/>
    </source>
</evidence>
<dbReference type="AlphaFoldDB" id="A0A5K7YQR4"/>
<dbReference type="Proteomes" id="UP000427906">
    <property type="component" value="Chromosome"/>
</dbReference>
<keyword evidence="5" id="KW-0804">Transcription</keyword>
<dbReference type="InterPro" id="IPR058031">
    <property type="entry name" value="AAA_lid_NorR"/>
</dbReference>
<dbReference type="InterPro" id="IPR025944">
    <property type="entry name" value="Sigma_54_int_dom_CS"/>
</dbReference>
<keyword evidence="2" id="KW-0067">ATP-binding</keyword>
<dbReference type="GO" id="GO:0006355">
    <property type="term" value="P:regulation of DNA-templated transcription"/>
    <property type="evidence" value="ECO:0007669"/>
    <property type="project" value="InterPro"/>
</dbReference>
<dbReference type="Pfam" id="PF25601">
    <property type="entry name" value="AAA_lid_14"/>
    <property type="match status" value="1"/>
</dbReference>
<dbReference type="InterPro" id="IPR003593">
    <property type="entry name" value="AAA+_ATPase"/>
</dbReference>
<dbReference type="InterPro" id="IPR025662">
    <property type="entry name" value="Sigma_54_int_dom_ATP-bd_1"/>
</dbReference>
<dbReference type="PROSITE" id="PS00688">
    <property type="entry name" value="SIGMA54_INTERACT_3"/>
    <property type="match status" value="1"/>
</dbReference>
<keyword evidence="1" id="KW-0547">Nucleotide-binding</keyword>
<dbReference type="KEGG" id="dalk:DSCA_45950"/>
<dbReference type="Gene3D" id="1.10.10.60">
    <property type="entry name" value="Homeodomain-like"/>
    <property type="match status" value="1"/>
</dbReference>
<keyword evidence="4" id="KW-0238">DNA-binding</keyword>
<dbReference type="SUPFAM" id="SSF52540">
    <property type="entry name" value="P-loop containing nucleoside triphosphate hydrolases"/>
    <property type="match status" value="1"/>
</dbReference>
<dbReference type="OrthoDB" id="9803970at2"/>
<evidence type="ECO:0000313" key="7">
    <source>
        <dbReference type="EMBL" id="BBO70665.1"/>
    </source>
</evidence>
<dbReference type="PRINTS" id="PR01590">
    <property type="entry name" value="HTHFIS"/>
</dbReference>
<dbReference type="SMART" id="SM00382">
    <property type="entry name" value="AAA"/>
    <property type="match status" value="1"/>
</dbReference>
<proteinExistence type="predicted"/>
<dbReference type="PANTHER" id="PTHR32071">
    <property type="entry name" value="TRANSCRIPTIONAL REGULATORY PROTEIN"/>
    <property type="match status" value="1"/>
</dbReference>
<dbReference type="SUPFAM" id="SSF55785">
    <property type="entry name" value="PYP-like sensor domain (PAS domain)"/>
    <property type="match status" value="1"/>
</dbReference>
<dbReference type="InterPro" id="IPR027417">
    <property type="entry name" value="P-loop_NTPase"/>
</dbReference>
<dbReference type="Gene3D" id="3.40.50.300">
    <property type="entry name" value="P-loop containing nucleotide triphosphate hydrolases"/>
    <property type="match status" value="1"/>
</dbReference>
<evidence type="ECO:0000256" key="5">
    <source>
        <dbReference type="ARBA" id="ARBA00023163"/>
    </source>
</evidence>
<protein>
    <submittedName>
        <fullName evidence="7">Sigma-54-dependent Fis family transcriptional regulator</fullName>
    </submittedName>
</protein>
<dbReference type="InterPro" id="IPR002197">
    <property type="entry name" value="HTH_Fis"/>
</dbReference>
<dbReference type="PROSITE" id="PS00675">
    <property type="entry name" value="SIGMA54_INTERACT_1"/>
    <property type="match status" value="1"/>
</dbReference>
<dbReference type="GO" id="GO:0043565">
    <property type="term" value="F:sequence-specific DNA binding"/>
    <property type="evidence" value="ECO:0007669"/>
    <property type="project" value="InterPro"/>
</dbReference>